<dbReference type="PANTHER" id="PTHR30298">
    <property type="entry name" value="H REPEAT-ASSOCIATED PREDICTED TRANSPOSASE"/>
    <property type="match status" value="1"/>
</dbReference>
<dbReference type="GO" id="GO:0004803">
    <property type="term" value="F:transposase activity"/>
    <property type="evidence" value="ECO:0007669"/>
    <property type="project" value="InterPro"/>
</dbReference>
<dbReference type="InterPro" id="IPR002559">
    <property type="entry name" value="Transposase_11"/>
</dbReference>
<dbReference type="InterPro" id="IPR051698">
    <property type="entry name" value="Transposase_11-like"/>
</dbReference>
<organism evidence="3 4">
    <name type="scientific">Actinocrinis puniceicyclus</name>
    <dbReference type="NCBI Taxonomy" id="977794"/>
    <lineage>
        <taxon>Bacteria</taxon>
        <taxon>Bacillati</taxon>
        <taxon>Actinomycetota</taxon>
        <taxon>Actinomycetes</taxon>
        <taxon>Catenulisporales</taxon>
        <taxon>Actinospicaceae</taxon>
        <taxon>Actinocrinis</taxon>
    </lineage>
</organism>
<feature type="domain" description="H repeat-associated protein N-terminal" evidence="2">
    <location>
        <begin position="25"/>
        <end position="117"/>
    </location>
</feature>
<evidence type="ECO:0000259" key="1">
    <source>
        <dbReference type="Pfam" id="PF01609"/>
    </source>
</evidence>
<accession>A0A8J8BHR5</accession>
<gene>
    <name evidence="3" type="ORF">KGA66_28990</name>
</gene>
<evidence type="ECO:0000313" key="4">
    <source>
        <dbReference type="Proteomes" id="UP000677913"/>
    </source>
</evidence>
<dbReference type="EMBL" id="JAGSXH010000312">
    <property type="protein sequence ID" value="MBS2967104.1"/>
    <property type="molecule type" value="Genomic_DNA"/>
</dbReference>
<protein>
    <submittedName>
        <fullName evidence="3">ISAs1 family transposase</fullName>
    </submittedName>
</protein>
<dbReference type="GO" id="GO:0006313">
    <property type="term" value="P:DNA transposition"/>
    <property type="evidence" value="ECO:0007669"/>
    <property type="project" value="InterPro"/>
</dbReference>
<feature type="domain" description="Transposase IS4-like" evidence="1">
    <location>
        <begin position="133"/>
        <end position="229"/>
    </location>
</feature>
<dbReference type="NCBIfam" id="NF033564">
    <property type="entry name" value="transpos_ISAs1"/>
    <property type="match status" value="1"/>
</dbReference>
<dbReference type="PANTHER" id="PTHR30298:SF0">
    <property type="entry name" value="PROTEIN YBFL-RELATED"/>
    <property type="match status" value="1"/>
</dbReference>
<dbReference type="AlphaFoldDB" id="A0A8J8BHR5"/>
<dbReference type="RefSeq" id="WP_211472788.1">
    <property type="nucleotide sequence ID" value="NZ_JAGSXH010000312.1"/>
</dbReference>
<reference evidence="3" key="1">
    <citation type="submission" date="2021-04" db="EMBL/GenBank/DDBJ databases">
        <title>Genome based classification of Actinospica acidithermotolerans sp. nov., an actinobacterium isolated from an Indonesian hot spring.</title>
        <authorList>
            <person name="Kusuma A.B."/>
            <person name="Putra K.E."/>
            <person name="Nafisah S."/>
            <person name="Loh J."/>
            <person name="Nouioui I."/>
            <person name="Goodfellow M."/>
        </authorList>
    </citation>
    <scope>NUCLEOTIDE SEQUENCE</scope>
    <source>
        <strain evidence="3">DSM 45618</strain>
    </source>
</reference>
<proteinExistence type="predicted"/>
<evidence type="ECO:0000313" key="3">
    <source>
        <dbReference type="EMBL" id="MBS2967104.1"/>
    </source>
</evidence>
<dbReference type="Proteomes" id="UP000677913">
    <property type="component" value="Unassembled WGS sequence"/>
</dbReference>
<dbReference type="Pfam" id="PF13808">
    <property type="entry name" value="DDE_Tnp_1_assoc"/>
    <property type="match status" value="1"/>
</dbReference>
<comment type="caution">
    <text evidence="3">The sequence shown here is derived from an EMBL/GenBank/DDBJ whole genome shotgun (WGS) entry which is preliminary data.</text>
</comment>
<dbReference type="InterPro" id="IPR047647">
    <property type="entry name" value="ISAs1_transpos"/>
</dbReference>
<name>A0A8J8BHR5_9ACTN</name>
<sequence length="283" mass="29848">MPATAFWPIDAPAGQTPAGVRPDLLERFASVPDPRSARGRRHTLASILALAACATAAGCKGPLEIQEWARDAPSAVLAALGCRFDPFHGHQVPHATTIDRVLELIDGDVLDAALGAHLTDLTSPDTDTDTDTGQPVVAIDGKTLRGARRPDGTAPHLVAAYDQASGAILGQRQVAAKTNEIPEARTLLGAVQVTGRLVTLDALHTCEQTARGIVEDAEADYLLTVKANRPALLHAAALVLSGPDSDFATFTDTTRGHGRVEQRLASMVRASMNRMPCLRAVAR</sequence>
<dbReference type="GO" id="GO:0003677">
    <property type="term" value="F:DNA binding"/>
    <property type="evidence" value="ECO:0007669"/>
    <property type="project" value="InterPro"/>
</dbReference>
<dbReference type="Pfam" id="PF01609">
    <property type="entry name" value="DDE_Tnp_1"/>
    <property type="match status" value="1"/>
</dbReference>
<dbReference type="InterPro" id="IPR032806">
    <property type="entry name" value="YbfD_N"/>
</dbReference>
<evidence type="ECO:0000259" key="2">
    <source>
        <dbReference type="Pfam" id="PF13808"/>
    </source>
</evidence>
<keyword evidence="4" id="KW-1185">Reference proteome</keyword>